<dbReference type="AlphaFoldDB" id="A0AAI9Y922"/>
<accession>A0AAI9Y922</accession>
<reference evidence="1" key="1">
    <citation type="submission" date="2016-11" db="EMBL/GenBank/DDBJ databases">
        <title>The genome sequence of Colletotrichum cuscutae.</title>
        <authorList>
            <person name="Baroncelli R."/>
        </authorList>
    </citation>
    <scope>NUCLEOTIDE SEQUENCE</scope>
    <source>
        <strain evidence="1">IMI 304802</strain>
    </source>
</reference>
<evidence type="ECO:0000313" key="2">
    <source>
        <dbReference type="Proteomes" id="UP001239213"/>
    </source>
</evidence>
<keyword evidence="2" id="KW-1185">Reference proteome</keyword>
<dbReference type="Proteomes" id="UP001239213">
    <property type="component" value="Unassembled WGS sequence"/>
</dbReference>
<comment type="caution">
    <text evidence="1">The sequence shown here is derived from an EMBL/GenBank/DDBJ whole genome shotgun (WGS) entry which is preliminary data.</text>
</comment>
<protein>
    <submittedName>
        <fullName evidence="1">Uncharacterized protein</fullName>
    </submittedName>
</protein>
<dbReference type="EMBL" id="MPDP01000039">
    <property type="protein sequence ID" value="KAK1490734.1"/>
    <property type="molecule type" value="Genomic_DNA"/>
</dbReference>
<gene>
    <name evidence="1" type="ORF">CCUS01_14391</name>
</gene>
<sequence length="43" mass="5013">MQVCLDRRSYLTACYSCYPEIEPDIAVIDSHRYEYTNHSLQAG</sequence>
<proteinExistence type="predicted"/>
<organism evidence="1 2">
    <name type="scientific">Colletotrichum cuscutae</name>
    <dbReference type="NCBI Taxonomy" id="1209917"/>
    <lineage>
        <taxon>Eukaryota</taxon>
        <taxon>Fungi</taxon>
        <taxon>Dikarya</taxon>
        <taxon>Ascomycota</taxon>
        <taxon>Pezizomycotina</taxon>
        <taxon>Sordariomycetes</taxon>
        <taxon>Hypocreomycetidae</taxon>
        <taxon>Glomerellales</taxon>
        <taxon>Glomerellaceae</taxon>
        <taxon>Colletotrichum</taxon>
        <taxon>Colletotrichum acutatum species complex</taxon>
    </lineage>
</organism>
<evidence type="ECO:0000313" key="1">
    <source>
        <dbReference type="EMBL" id="KAK1490734.1"/>
    </source>
</evidence>
<name>A0AAI9Y922_9PEZI</name>